<dbReference type="KEGG" id="ehh:EHF_0227"/>
<evidence type="ECO:0000313" key="2">
    <source>
        <dbReference type="Proteomes" id="UP000023762"/>
    </source>
</evidence>
<accession>X5H2V2</accession>
<evidence type="ECO:0000313" key="1">
    <source>
        <dbReference type="EMBL" id="AHX04415.1"/>
    </source>
</evidence>
<keyword evidence="2" id="KW-1185">Reference proteome</keyword>
<dbReference type="Proteomes" id="UP000023762">
    <property type="component" value="Chromosome"/>
</dbReference>
<protein>
    <submittedName>
        <fullName evidence="1">Uncharacterized protein</fullName>
    </submittedName>
</protein>
<dbReference type="AlphaFoldDB" id="X5H2V2"/>
<dbReference type="HOGENOM" id="CLU_3215596_0_0_5"/>
<organism evidence="1 2">
    <name type="scientific">Ehrlichia japonica</name>
    <dbReference type="NCBI Taxonomy" id="391036"/>
    <lineage>
        <taxon>Bacteria</taxon>
        <taxon>Pseudomonadati</taxon>
        <taxon>Pseudomonadota</taxon>
        <taxon>Alphaproteobacteria</taxon>
        <taxon>Rickettsiales</taxon>
        <taxon>Anaplasmataceae</taxon>
        <taxon>Ehrlichia</taxon>
    </lineage>
</organism>
<gene>
    <name evidence="1" type="ORF">EHF_0227</name>
</gene>
<reference evidence="1 2" key="1">
    <citation type="submission" date="2014-03" db="EMBL/GenBank/DDBJ databases">
        <title>Sequencing and Comparison of Genomes and Transcriptome Profiles of Human Ehrlichiosis Agents.</title>
        <authorList>
            <person name="Lin M."/>
            <person name="Daugherty S.C."/>
            <person name="Nagaraj S."/>
            <person name="Cheng Z."/>
            <person name="Xiong Q."/>
            <person name="Lin F.-Y."/>
            <person name="Sengamalay N."/>
            <person name="Ott S."/>
            <person name="Godinez A."/>
            <person name="Tallon L.J."/>
            <person name="Sadzewicz L."/>
            <person name="Fraser C.M."/>
            <person name="Dunning Hotopp J.C."/>
            <person name="Rikihisa Y."/>
        </authorList>
    </citation>
    <scope>NUCLEOTIDE SEQUENCE [LARGE SCALE GENOMIC DNA]</scope>
    <source>
        <strain evidence="1 2">HF</strain>
    </source>
</reference>
<dbReference type="EMBL" id="CP007474">
    <property type="protein sequence ID" value="AHX04415.1"/>
    <property type="molecule type" value="Genomic_DNA"/>
</dbReference>
<name>X5H2V2_9RICK</name>
<proteinExistence type="predicted"/>
<sequence length="44" mass="5531">MIIYYWYDSIISFIDEIEKCRVFLERLYKDSSSSMKFEVEEFYN</sequence>